<dbReference type="GO" id="GO:0050661">
    <property type="term" value="F:NADP binding"/>
    <property type="evidence" value="ECO:0007669"/>
    <property type="project" value="InterPro"/>
</dbReference>
<dbReference type="GO" id="GO:0010181">
    <property type="term" value="F:FMN binding"/>
    <property type="evidence" value="ECO:0007669"/>
    <property type="project" value="InterPro"/>
</dbReference>
<dbReference type="EMBL" id="SWKU01000012">
    <property type="protein sequence ID" value="KAF3001771.1"/>
    <property type="molecule type" value="Genomic_DNA"/>
</dbReference>
<dbReference type="Pfam" id="PF00724">
    <property type="entry name" value="Oxidored_FMN"/>
    <property type="match status" value="1"/>
</dbReference>
<dbReference type="Proteomes" id="UP000801428">
    <property type="component" value="Unassembled WGS sequence"/>
</dbReference>
<accession>A0A9P4TC40</accession>
<reference evidence="2" key="1">
    <citation type="submission" date="2019-04" db="EMBL/GenBank/DDBJ databases">
        <title>Sequencing of skin fungus with MAO and IRED activity.</title>
        <authorList>
            <person name="Marsaioli A.J."/>
            <person name="Bonatto J.M.C."/>
            <person name="Reis Junior O."/>
        </authorList>
    </citation>
    <scope>NUCLEOTIDE SEQUENCE</scope>
    <source>
        <strain evidence="2">30M1</strain>
    </source>
</reference>
<dbReference type="AlphaFoldDB" id="A0A9P4TC40"/>
<gene>
    <name evidence="2" type="ORF">E8E13_000793</name>
</gene>
<keyword evidence="3" id="KW-1185">Reference proteome</keyword>
<dbReference type="PANTHER" id="PTHR43303:SF2">
    <property type="entry name" value="INDOLEAMINE 2,3-DIOXYGENASE PYRROLE 2,3-DIOXYGENASE (AFU_ORTHOLOGUE AFUA_5G01450"/>
    <property type="match status" value="1"/>
</dbReference>
<name>A0A9P4TC40_CURKU</name>
<organism evidence="2 3">
    <name type="scientific">Curvularia kusanoi</name>
    <name type="common">Cochliobolus kusanoi</name>
    <dbReference type="NCBI Taxonomy" id="90978"/>
    <lineage>
        <taxon>Eukaryota</taxon>
        <taxon>Fungi</taxon>
        <taxon>Dikarya</taxon>
        <taxon>Ascomycota</taxon>
        <taxon>Pezizomycotina</taxon>
        <taxon>Dothideomycetes</taxon>
        <taxon>Pleosporomycetidae</taxon>
        <taxon>Pleosporales</taxon>
        <taxon>Pleosporineae</taxon>
        <taxon>Pleosporaceae</taxon>
        <taxon>Curvularia</taxon>
    </lineage>
</organism>
<evidence type="ECO:0000313" key="3">
    <source>
        <dbReference type="Proteomes" id="UP000801428"/>
    </source>
</evidence>
<proteinExistence type="predicted"/>
<dbReference type="InterPro" id="IPR013785">
    <property type="entry name" value="Aldolase_TIM"/>
</dbReference>
<protein>
    <recommendedName>
        <fullName evidence="1">NADH:flavin oxidoreductase/NADH oxidase N-terminal domain-containing protein</fullName>
    </recommendedName>
</protein>
<dbReference type="GO" id="GO:0003959">
    <property type="term" value="F:NADPH dehydrogenase activity"/>
    <property type="evidence" value="ECO:0007669"/>
    <property type="project" value="InterPro"/>
</dbReference>
<dbReference type="InterPro" id="IPR044152">
    <property type="entry name" value="YqjM-like"/>
</dbReference>
<feature type="domain" description="NADH:flavin oxidoreductase/NADH oxidase N-terminal" evidence="1">
    <location>
        <begin position="38"/>
        <end position="416"/>
    </location>
</feature>
<dbReference type="PANTHER" id="PTHR43303">
    <property type="entry name" value="NADPH DEHYDROGENASE C23G7.10C-RELATED"/>
    <property type="match status" value="1"/>
</dbReference>
<evidence type="ECO:0000259" key="1">
    <source>
        <dbReference type="Pfam" id="PF00724"/>
    </source>
</evidence>
<sequence>MDKLNPENSPVPGLPYFIPTHSVSPGTVKEISARTPTIFHPLKIRGVTLRNRICVSPMCHYSCAPTGPQTGVMTPLYFTTVGHYAYEGAALVMLEATGVCSTGRISVNCPGLYNDAQQNGLKQVADFIHAQGGLIGVQLSHAGRKSSTQAPWVALRAGKSSARADIIHGGWPKDVVGPSGGQDLAWDGKTDDDPTGGYWAPRAMSRAEIKTLVVDFAEAAKRAVTAGADVIEVYASHGYLFHQFMSPLTNHRTDEYGGSFENRTRIIVETIQAIRATIPDTMPLFVRISTTDWMEGTETAAQTGSWDLESTVRFAKLLPDLGVDVLDVSSGGNQHQAVHTLFDAGQEHARFAATIRKELRLSGQNLLIGTVGEITNSKQARDLLQDNSGLAPADIISVGRQFLRDPGWVLRVASDLGVDAAWPIQIARPQIINEKTRAIL</sequence>
<comment type="caution">
    <text evidence="2">The sequence shown here is derived from an EMBL/GenBank/DDBJ whole genome shotgun (WGS) entry which is preliminary data.</text>
</comment>
<dbReference type="InterPro" id="IPR001155">
    <property type="entry name" value="OxRdtase_FMN_N"/>
</dbReference>
<dbReference type="OrthoDB" id="72788at2759"/>
<dbReference type="Gene3D" id="3.20.20.70">
    <property type="entry name" value="Aldolase class I"/>
    <property type="match status" value="1"/>
</dbReference>
<dbReference type="CDD" id="cd02932">
    <property type="entry name" value="OYE_YqiM_FMN"/>
    <property type="match status" value="1"/>
</dbReference>
<evidence type="ECO:0000313" key="2">
    <source>
        <dbReference type="EMBL" id="KAF3001771.1"/>
    </source>
</evidence>
<dbReference type="SUPFAM" id="SSF51395">
    <property type="entry name" value="FMN-linked oxidoreductases"/>
    <property type="match status" value="1"/>
</dbReference>